<dbReference type="Proteomes" id="UP000294911">
    <property type="component" value="Unassembled WGS sequence"/>
</dbReference>
<keyword evidence="2" id="KW-1185">Reference proteome</keyword>
<accession>A0A4R2QJX9</accession>
<dbReference type="RefSeq" id="WP_132879242.1">
    <property type="nucleotide sequence ID" value="NZ_SLXQ01000012.1"/>
</dbReference>
<gene>
    <name evidence="1" type="ORF">EV191_11291</name>
</gene>
<protein>
    <submittedName>
        <fullName evidence="1">Uncharacterized protein</fullName>
    </submittedName>
</protein>
<evidence type="ECO:0000313" key="1">
    <source>
        <dbReference type="EMBL" id="TCP47295.1"/>
    </source>
</evidence>
<dbReference type="EMBL" id="SLXQ01000012">
    <property type="protein sequence ID" value="TCP47295.1"/>
    <property type="molecule type" value="Genomic_DNA"/>
</dbReference>
<proteinExistence type="predicted"/>
<name>A0A4R2QJX9_9PSEU</name>
<sequence length="102" mass="11792">MSQQITESVVESLWSQLRTTSDYLMELYSAASDLRNLRTEFGDLMSDDQDQLDRINDVMLPEARRNFYEATVYHSLAHAQLIMDREDIEIPGICFPVEYPAA</sequence>
<organism evidence="1 2">
    <name type="scientific">Tamaricihabitans halophyticus</name>
    <dbReference type="NCBI Taxonomy" id="1262583"/>
    <lineage>
        <taxon>Bacteria</taxon>
        <taxon>Bacillati</taxon>
        <taxon>Actinomycetota</taxon>
        <taxon>Actinomycetes</taxon>
        <taxon>Pseudonocardiales</taxon>
        <taxon>Pseudonocardiaceae</taxon>
        <taxon>Tamaricihabitans</taxon>
    </lineage>
</organism>
<evidence type="ECO:0000313" key="2">
    <source>
        <dbReference type="Proteomes" id="UP000294911"/>
    </source>
</evidence>
<reference evidence="1 2" key="1">
    <citation type="submission" date="2019-03" db="EMBL/GenBank/DDBJ databases">
        <title>Genomic Encyclopedia of Type Strains, Phase IV (KMG-IV): sequencing the most valuable type-strain genomes for metagenomic binning, comparative biology and taxonomic classification.</title>
        <authorList>
            <person name="Goeker M."/>
        </authorList>
    </citation>
    <scope>NUCLEOTIDE SEQUENCE [LARGE SCALE GENOMIC DNA]</scope>
    <source>
        <strain evidence="1 2">DSM 45765</strain>
    </source>
</reference>
<dbReference type="AlphaFoldDB" id="A0A4R2QJX9"/>
<comment type="caution">
    <text evidence="1">The sequence shown here is derived from an EMBL/GenBank/DDBJ whole genome shotgun (WGS) entry which is preliminary data.</text>
</comment>